<dbReference type="GO" id="GO:0007018">
    <property type="term" value="P:microtubule-based movement"/>
    <property type="evidence" value="ECO:0007669"/>
    <property type="project" value="InterPro"/>
</dbReference>
<accession>A0AAV4AK15</accession>
<dbReference type="AlphaFoldDB" id="A0AAV4AK15"/>
<feature type="domain" description="Dynein heavy chain tail" evidence="1">
    <location>
        <begin position="21"/>
        <end position="433"/>
    </location>
</feature>
<organism evidence="2 3">
    <name type="scientific">Plakobranchus ocellatus</name>
    <dbReference type="NCBI Taxonomy" id="259542"/>
    <lineage>
        <taxon>Eukaryota</taxon>
        <taxon>Metazoa</taxon>
        <taxon>Spiralia</taxon>
        <taxon>Lophotrochozoa</taxon>
        <taxon>Mollusca</taxon>
        <taxon>Gastropoda</taxon>
        <taxon>Heterobranchia</taxon>
        <taxon>Euthyneura</taxon>
        <taxon>Panpulmonata</taxon>
        <taxon>Sacoglossa</taxon>
        <taxon>Placobranchoidea</taxon>
        <taxon>Plakobranchidae</taxon>
        <taxon>Plakobranchus</taxon>
    </lineage>
</organism>
<proteinExistence type="predicted"/>
<comment type="caution">
    <text evidence="2">The sequence shown here is derived from an EMBL/GenBank/DDBJ whole genome shotgun (WGS) entry which is preliminary data.</text>
</comment>
<dbReference type="Pfam" id="PF08385">
    <property type="entry name" value="DHC_N1"/>
    <property type="match status" value="1"/>
</dbReference>
<dbReference type="GO" id="GO:0045505">
    <property type="term" value="F:dynein intermediate chain binding"/>
    <property type="evidence" value="ECO:0007669"/>
    <property type="project" value="InterPro"/>
</dbReference>
<dbReference type="GO" id="GO:0051959">
    <property type="term" value="F:dynein light intermediate chain binding"/>
    <property type="evidence" value="ECO:0007669"/>
    <property type="project" value="InterPro"/>
</dbReference>
<dbReference type="Proteomes" id="UP000735302">
    <property type="component" value="Unassembled WGS sequence"/>
</dbReference>
<dbReference type="PANTHER" id="PTHR22878">
    <property type="entry name" value="DYNEIN HEAVY CHAIN 6, AXONEMAL-LIKE-RELATED"/>
    <property type="match status" value="1"/>
</dbReference>
<dbReference type="InterPro" id="IPR026983">
    <property type="entry name" value="DHC"/>
</dbReference>
<evidence type="ECO:0000313" key="3">
    <source>
        <dbReference type="Proteomes" id="UP000735302"/>
    </source>
</evidence>
<dbReference type="EMBL" id="BLXT01003903">
    <property type="protein sequence ID" value="GFO07643.1"/>
    <property type="molecule type" value="Genomic_DNA"/>
</dbReference>
<gene>
    <name evidence="2" type="ORF">PoB_003414800</name>
</gene>
<name>A0AAV4AK15_9GAST</name>
<dbReference type="PANTHER" id="PTHR22878:SF63">
    <property type="entry name" value="DYNEIN AXONEMAL HEAVY CHAIN 10"/>
    <property type="match status" value="1"/>
</dbReference>
<dbReference type="GO" id="GO:0030286">
    <property type="term" value="C:dynein complex"/>
    <property type="evidence" value="ECO:0007669"/>
    <property type="project" value="InterPro"/>
</dbReference>
<evidence type="ECO:0000259" key="1">
    <source>
        <dbReference type="Pfam" id="PF08385"/>
    </source>
</evidence>
<sequence length="434" mass="50754">MPDVVLSGKPHIDMADENIMKAIHEAVHVFQHQVDTLLEETLSKPRTGDGPLAEIKYWKERDRVLSGVVDQLHDPKIKYVLDLHLKIEMDFEFTKKDLIKYAVEAHDNVRFLSTLERHFRNIKYGTTFQTVTESLAPMMNAMRMIWIISRHYNTDELMVPLMSRIAWELCERVARVVNVTTLFKLEPSTIKKITSSAVTMLDTWKSAYLFIRAKIETSGRGVRWEFDRKKLFDRSEYMATICRDLHDIAQVIEEFLNIFSQELKNVTGDAGRIDEVVDQVYELVEPISQLPYDAFSPLRASSWNSLKTKFYKRVTEIEQTAKLFIDDSFQSLRSSEGAFELLMKLKSIKSRESVNQKMQSKFRNVIMQFNKEIDTTSSIFMESKAKPPLFRNYPPVSGCIYWERFMVYRIKDSIIRFQSMHEMMSSDLGKMVQK</sequence>
<reference evidence="2 3" key="1">
    <citation type="journal article" date="2021" name="Elife">
        <title>Chloroplast acquisition without the gene transfer in kleptoplastic sea slugs, Plakobranchus ocellatus.</title>
        <authorList>
            <person name="Maeda T."/>
            <person name="Takahashi S."/>
            <person name="Yoshida T."/>
            <person name="Shimamura S."/>
            <person name="Takaki Y."/>
            <person name="Nagai Y."/>
            <person name="Toyoda A."/>
            <person name="Suzuki Y."/>
            <person name="Arimoto A."/>
            <person name="Ishii H."/>
            <person name="Satoh N."/>
            <person name="Nishiyama T."/>
            <person name="Hasebe M."/>
            <person name="Maruyama T."/>
            <person name="Minagawa J."/>
            <person name="Obokata J."/>
            <person name="Shigenobu S."/>
        </authorList>
    </citation>
    <scope>NUCLEOTIDE SEQUENCE [LARGE SCALE GENOMIC DNA]</scope>
</reference>
<dbReference type="InterPro" id="IPR013594">
    <property type="entry name" value="Dynein_heavy_tail"/>
</dbReference>
<keyword evidence="3" id="KW-1185">Reference proteome</keyword>
<evidence type="ECO:0000313" key="2">
    <source>
        <dbReference type="EMBL" id="GFO07643.1"/>
    </source>
</evidence>
<protein>
    <submittedName>
        <fullName evidence="2">Dynein heavy chain 10, axonemal-like</fullName>
    </submittedName>
</protein>